<proteinExistence type="predicted"/>
<feature type="chain" id="PRO_5047218775" evidence="1">
    <location>
        <begin position="24"/>
        <end position="107"/>
    </location>
</feature>
<dbReference type="EMBL" id="JAVDVY010000003">
    <property type="protein sequence ID" value="MDR7135728.1"/>
    <property type="molecule type" value="Genomic_DNA"/>
</dbReference>
<protein>
    <submittedName>
        <fullName evidence="2">Uncharacterized protein</fullName>
    </submittedName>
</protein>
<evidence type="ECO:0000313" key="2">
    <source>
        <dbReference type="EMBL" id="MDR7135728.1"/>
    </source>
</evidence>
<reference evidence="2 3" key="1">
    <citation type="submission" date="2023-07" db="EMBL/GenBank/DDBJ databases">
        <title>Sorghum-associated microbial communities from plants grown in Nebraska, USA.</title>
        <authorList>
            <person name="Schachtman D."/>
        </authorList>
    </citation>
    <scope>NUCLEOTIDE SEQUENCE [LARGE SCALE GENOMIC DNA]</scope>
    <source>
        <strain evidence="2 3">BE198</strain>
    </source>
</reference>
<feature type="signal peptide" evidence="1">
    <location>
        <begin position="1"/>
        <end position="23"/>
    </location>
</feature>
<dbReference type="RefSeq" id="WP_310063683.1">
    <property type="nucleotide sequence ID" value="NZ_JAVDVY010000003.1"/>
</dbReference>
<sequence>MGKTGWQVATFLSVALAALCAAAAWHSKQSLAVANAEIRRMQNVEPQITPEAMPVPMGSGNVAANAFRAQVMADNHIIMQKRPKTSRCIGGELLLLVEGEWRNNGPC</sequence>
<evidence type="ECO:0000313" key="3">
    <source>
        <dbReference type="Proteomes" id="UP001251524"/>
    </source>
</evidence>
<dbReference type="Proteomes" id="UP001251524">
    <property type="component" value="Unassembled WGS sequence"/>
</dbReference>
<evidence type="ECO:0000256" key="1">
    <source>
        <dbReference type="SAM" id="SignalP"/>
    </source>
</evidence>
<gene>
    <name evidence="2" type="ORF">J2X06_002946</name>
</gene>
<keyword evidence="3" id="KW-1185">Reference proteome</keyword>
<keyword evidence="1" id="KW-0732">Signal</keyword>
<accession>A0ABU1WDP0</accession>
<comment type="caution">
    <text evidence="2">The sequence shown here is derived from an EMBL/GenBank/DDBJ whole genome shotgun (WGS) entry which is preliminary data.</text>
</comment>
<name>A0ABU1WDP0_9GAMM</name>
<organism evidence="2 3">
    <name type="scientific">Lysobacter niastensis</name>
    <dbReference type="NCBI Taxonomy" id="380629"/>
    <lineage>
        <taxon>Bacteria</taxon>
        <taxon>Pseudomonadati</taxon>
        <taxon>Pseudomonadota</taxon>
        <taxon>Gammaproteobacteria</taxon>
        <taxon>Lysobacterales</taxon>
        <taxon>Lysobacteraceae</taxon>
        <taxon>Lysobacter</taxon>
    </lineage>
</organism>